<dbReference type="InterPro" id="IPR056681">
    <property type="entry name" value="DUF7779"/>
</dbReference>
<dbReference type="SUPFAM" id="SSF52540">
    <property type="entry name" value="P-loop containing nucleoside triphosphate hydrolases"/>
    <property type="match status" value="1"/>
</dbReference>
<dbReference type="Pfam" id="PF13374">
    <property type="entry name" value="TPR_10"/>
    <property type="match status" value="1"/>
</dbReference>
<dbReference type="Proteomes" id="UP000799444">
    <property type="component" value="Unassembled WGS sequence"/>
</dbReference>
<keyword evidence="4" id="KW-1185">Reference proteome</keyword>
<dbReference type="InterPro" id="IPR053137">
    <property type="entry name" value="NLR-like"/>
</dbReference>
<dbReference type="AlphaFoldDB" id="A0A9P4UWB1"/>
<dbReference type="SUPFAM" id="SSF48452">
    <property type="entry name" value="TPR-like"/>
    <property type="match status" value="1"/>
</dbReference>
<name>A0A9P4UWB1_9PLEO</name>
<dbReference type="EMBL" id="ML996366">
    <property type="protein sequence ID" value="KAF2726975.1"/>
    <property type="molecule type" value="Genomic_DNA"/>
</dbReference>
<feature type="domain" description="DUF7779" evidence="2">
    <location>
        <begin position="323"/>
        <end position="410"/>
    </location>
</feature>
<evidence type="ECO:0008006" key="5">
    <source>
        <dbReference type="Google" id="ProtNLM"/>
    </source>
</evidence>
<dbReference type="OrthoDB" id="20872at2759"/>
<proteinExistence type="predicted"/>
<dbReference type="Pfam" id="PF13424">
    <property type="entry name" value="TPR_12"/>
    <property type="match status" value="1"/>
</dbReference>
<gene>
    <name evidence="3" type="ORF">EJ04DRAFT_479753</name>
</gene>
<dbReference type="InterPro" id="IPR011990">
    <property type="entry name" value="TPR-like_helical_dom_sf"/>
</dbReference>
<feature type="non-terminal residue" evidence="3">
    <location>
        <position position="571"/>
    </location>
</feature>
<dbReference type="GO" id="GO:0043531">
    <property type="term" value="F:ADP binding"/>
    <property type="evidence" value="ECO:0007669"/>
    <property type="project" value="InterPro"/>
</dbReference>
<evidence type="ECO:0000313" key="4">
    <source>
        <dbReference type="Proteomes" id="UP000799444"/>
    </source>
</evidence>
<organism evidence="3 4">
    <name type="scientific">Polyplosphaeria fusca</name>
    <dbReference type="NCBI Taxonomy" id="682080"/>
    <lineage>
        <taxon>Eukaryota</taxon>
        <taxon>Fungi</taxon>
        <taxon>Dikarya</taxon>
        <taxon>Ascomycota</taxon>
        <taxon>Pezizomycotina</taxon>
        <taxon>Dothideomycetes</taxon>
        <taxon>Pleosporomycetidae</taxon>
        <taxon>Pleosporales</taxon>
        <taxon>Tetraplosphaeriaceae</taxon>
        <taxon>Polyplosphaeria</taxon>
    </lineage>
</organism>
<dbReference type="Gene3D" id="1.25.40.10">
    <property type="entry name" value="Tetratricopeptide repeat domain"/>
    <property type="match status" value="1"/>
</dbReference>
<dbReference type="PANTHER" id="PTHR46082:SF6">
    <property type="entry name" value="AAA+ ATPASE DOMAIN-CONTAINING PROTEIN-RELATED"/>
    <property type="match status" value="1"/>
</dbReference>
<evidence type="ECO:0000259" key="2">
    <source>
        <dbReference type="Pfam" id="PF25000"/>
    </source>
</evidence>
<feature type="domain" description="NB-ARC" evidence="1">
    <location>
        <begin position="78"/>
        <end position="239"/>
    </location>
</feature>
<comment type="caution">
    <text evidence="3">The sequence shown here is derived from an EMBL/GenBank/DDBJ whole genome shotgun (WGS) entry which is preliminary data.</text>
</comment>
<protein>
    <recommendedName>
        <fullName evidence="5">Kinesin light chain</fullName>
    </recommendedName>
</protein>
<dbReference type="Pfam" id="PF00931">
    <property type="entry name" value="NB-ARC"/>
    <property type="match status" value="1"/>
</dbReference>
<accession>A0A9P4UWB1</accession>
<evidence type="ECO:0000259" key="1">
    <source>
        <dbReference type="Pfam" id="PF00931"/>
    </source>
</evidence>
<dbReference type="PANTHER" id="PTHR46082">
    <property type="entry name" value="ATP/GTP-BINDING PROTEIN-RELATED"/>
    <property type="match status" value="1"/>
</dbReference>
<evidence type="ECO:0000313" key="3">
    <source>
        <dbReference type="EMBL" id="KAF2726975.1"/>
    </source>
</evidence>
<dbReference type="Pfam" id="PF25000">
    <property type="entry name" value="DUF7779"/>
    <property type="match status" value="1"/>
</dbReference>
<dbReference type="Gene3D" id="3.40.50.300">
    <property type="entry name" value="P-loop containing nucleotide triphosphate hydrolases"/>
    <property type="match status" value="1"/>
</dbReference>
<dbReference type="InterPro" id="IPR002182">
    <property type="entry name" value="NB-ARC"/>
</dbReference>
<sequence>MTSAFNGAVDGHIVIPAPHCGPGGTMHFNFGPTLAHDQRPKREPFSTVPFSRDPDFVDRPHISAWIHKKCTAPASRAALVGLGGVGKSQVAIQFCHDVRAAKPATWVFWVHAGTRARFEEAYRSIADRLELPGRNDPNNNVLVLVRNWLRDEANGRWILILDNADNIDVFYTKRKRGRDVEEMTVSLAAFVPQSHNGSVLVTSRSKDAAARLVGGYKNIRDVHAMDDGQALQLLCTKLEDTSDESGTADLIQTLNRIPLAITQAAAYINRGTRMTVQRYLQEFWKCDRKKSSLLNRDAGDLRRDESASNSVITTWEVSFEQIRKERPSAADLMSLMSFFNPQGIPETVLRAYTKKYLAASSESTGTAIDDSAFEDDLDVLVAYSLVKVTADTDTCEMHQLVQFCTREWLSSFKEAERWRRRFTALMAREFPNGEYENWPKCQRLLPHVEPMFGEKPAQEEMLEDWARVLSNAGWYLWKQGQYVAAESIIMEAIQIREKRAGKMGLQTLDSMSILAPVLQDQGKYEAAEEMIRRALEGYEKALGKDHPYTLTSVSNLADVLQYQGKYEAAEE</sequence>
<dbReference type="InterPro" id="IPR027417">
    <property type="entry name" value="P-loop_NTPase"/>
</dbReference>
<reference evidence="3" key="1">
    <citation type="journal article" date="2020" name="Stud. Mycol.">
        <title>101 Dothideomycetes genomes: a test case for predicting lifestyles and emergence of pathogens.</title>
        <authorList>
            <person name="Haridas S."/>
            <person name="Albert R."/>
            <person name="Binder M."/>
            <person name="Bloem J."/>
            <person name="Labutti K."/>
            <person name="Salamov A."/>
            <person name="Andreopoulos B."/>
            <person name="Baker S."/>
            <person name="Barry K."/>
            <person name="Bills G."/>
            <person name="Bluhm B."/>
            <person name="Cannon C."/>
            <person name="Castanera R."/>
            <person name="Culley D."/>
            <person name="Daum C."/>
            <person name="Ezra D."/>
            <person name="Gonzalez J."/>
            <person name="Henrissat B."/>
            <person name="Kuo A."/>
            <person name="Liang C."/>
            <person name="Lipzen A."/>
            <person name="Lutzoni F."/>
            <person name="Magnuson J."/>
            <person name="Mondo S."/>
            <person name="Nolan M."/>
            <person name="Ohm R."/>
            <person name="Pangilinan J."/>
            <person name="Park H.-J."/>
            <person name="Ramirez L."/>
            <person name="Alfaro M."/>
            <person name="Sun H."/>
            <person name="Tritt A."/>
            <person name="Yoshinaga Y."/>
            <person name="Zwiers L.-H."/>
            <person name="Turgeon B."/>
            <person name="Goodwin S."/>
            <person name="Spatafora J."/>
            <person name="Crous P."/>
            <person name="Grigoriev I."/>
        </authorList>
    </citation>
    <scope>NUCLEOTIDE SEQUENCE</scope>
    <source>
        <strain evidence="3">CBS 125425</strain>
    </source>
</reference>